<evidence type="ECO:0008006" key="3">
    <source>
        <dbReference type="Google" id="ProtNLM"/>
    </source>
</evidence>
<dbReference type="InterPro" id="IPR011990">
    <property type="entry name" value="TPR-like_helical_dom_sf"/>
</dbReference>
<dbReference type="AlphaFoldDB" id="A0A3A1UZC5"/>
<name>A0A3A1UZC5_9BACL</name>
<dbReference type="Gene3D" id="1.25.40.10">
    <property type="entry name" value="Tetratricopeptide repeat domain"/>
    <property type="match status" value="1"/>
</dbReference>
<evidence type="ECO:0000313" key="1">
    <source>
        <dbReference type="EMBL" id="RIX53939.1"/>
    </source>
</evidence>
<organism evidence="1 2">
    <name type="scientific">Paenibacillus nanensis</name>
    <dbReference type="NCBI Taxonomy" id="393251"/>
    <lineage>
        <taxon>Bacteria</taxon>
        <taxon>Bacillati</taxon>
        <taxon>Bacillota</taxon>
        <taxon>Bacilli</taxon>
        <taxon>Bacillales</taxon>
        <taxon>Paenibacillaceae</taxon>
        <taxon>Paenibacillus</taxon>
    </lineage>
</organism>
<dbReference type="EMBL" id="QXQA01000003">
    <property type="protein sequence ID" value="RIX53939.1"/>
    <property type="molecule type" value="Genomic_DNA"/>
</dbReference>
<evidence type="ECO:0000313" key="2">
    <source>
        <dbReference type="Proteomes" id="UP000266482"/>
    </source>
</evidence>
<dbReference type="SUPFAM" id="SSF48452">
    <property type="entry name" value="TPR-like"/>
    <property type="match status" value="1"/>
</dbReference>
<dbReference type="OrthoDB" id="1807878at2"/>
<sequence length="170" mass="19346">MAGDSPYENQLREAKRLHSEGIEGNKRAVVAAYEKLAELRKSYPNHALIEAYYGSSLALMARDASSLLVKEEKAREGLDALNRAVELNPNDKEIRLLRGNVSLRLPDTFFQTARTAVEDFSFLLARQQADPRYLTPKQTKDVINHLITAYETIGRQDKVKEMKKLLSKRK</sequence>
<dbReference type="Proteomes" id="UP000266482">
    <property type="component" value="Unassembled WGS sequence"/>
</dbReference>
<reference evidence="1 2" key="1">
    <citation type="submission" date="2018-09" db="EMBL/GenBank/DDBJ databases">
        <title>Paenibacillus aracenensis nov. sp. isolated from a cave in southern Spain.</title>
        <authorList>
            <person name="Jurado V."/>
            <person name="Gutierrez-Patricio S."/>
            <person name="Gonzalez-Pimentel J.L."/>
            <person name="Miller A.Z."/>
            <person name="Laiz L."/>
            <person name="Saiz-Jimenez C."/>
        </authorList>
    </citation>
    <scope>NUCLEOTIDE SEQUENCE [LARGE SCALE GENOMIC DNA]</scope>
    <source>
        <strain evidence="1 2">DSM 22867</strain>
    </source>
</reference>
<proteinExistence type="predicted"/>
<gene>
    <name evidence="1" type="ORF">D3P08_06695</name>
</gene>
<keyword evidence="2" id="KW-1185">Reference proteome</keyword>
<dbReference type="RefSeq" id="WP_119598685.1">
    <property type="nucleotide sequence ID" value="NZ_QXQA01000003.1"/>
</dbReference>
<comment type="caution">
    <text evidence="1">The sequence shown here is derived from an EMBL/GenBank/DDBJ whole genome shotgun (WGS) entry which is preliminary data.</text>
</comment>
<accession>A0A3A1UZC5</accession>
<protein>
    <recommendedName>
        <fullName evidence="3">Tetratricopeptide repeat protein</fullName>
    </recommendedName>
</protein>